<accession>A0A9D9HPG6</accession>
<dbReference type="PANTHER" id="PTHR39560">
    <property type="entry name" value="PROTEIN ADENYLYLTRANSFERASE FIC-RELATED"/>
    <property type="match status" value="1"/>
</dbReference>
<dbReference type="InterPro" id="IPR036597">
    <property type="entry name" value="Fido-like_dom_sf"/>
</dbReference>
<gene>
    <name evidence="9" type="ORF">IAA81_04250</name>
</gene>
<dbReference type="Gene3D" id="1.10.10.10">
    <property type="entry name" value="Winged helix-like DNA-binding domain superfamily/Winged helix DNA-binding domain"/>
    <property type="match status" value="1"/>
</dbReference>
<dbReference type="PANTHER" id="PTHR39560:SF1">
    <property type="entry name" value="PROTEIN ADENYLYLTRANSFERASE FIC-RELATED"/>
    <property type="match status" value="1"/>
</dbReference>
<comment type="catalytic activity">
    <reaction evidence="6">
        <text>L-threonyl-[protein] + ATP = 3-O-(5'-adenylyl)-L-threonyl-[protein] + diphosphate</text>
        <dbReference type="Rhea" id="RHEA:54292"/>
        <dbReference type="Rhea" id="RHEA-COMP:11060"/>
        <dbReference type="Rhea" id="RHEA-COMP:13847"/>
        <dbReference type="ChEBI" id="CHEBI:30013"/>
        <dbReference type="ChEBI" id="CHEBI:30616"/>
        <dbReference type="ChEBI" id="CHEBI:33019"/>
        <dbReference type="ChEBI" id="CHEBI:138113"/>
        <dbReference type="EC" id="2.7.7.108"/>
    </reaction>
</comment>
<keyword evidence="2" id="KW-0548">Nucleotidyltransferase</keyword>
<reference evidence="9" key="1">
    <citation type="submission" date="2020-10" db="EMBL/GenBank/DDBJ databases">
        <authorList>
            <person name="Gilroy R."/>
        </authorList>
    </citation>
    <scope>NUCLEOTIDE SEQUENCE</scope>
    <source>
        <strain evidence="9">10532</strain>
    </source>
</reference>
<dbReference type="InterPro" id="IPR033788">
    <property type="entry name" value="VbhA-like"/>
</dbReference>
<comment type="catalytic activity">
    <reaction evidence="7">
        <text>L-tyrosyl-[protein] + ATP = O-(5'-adenylyl)-L-tyrosyl-[protein] + diphosphate</text>
        <dbReference type="Rhea" id="RHEA:54288"/>
        <dbReference type="Rhea" id="RHEA-COMP:10136"/>
        <dbReference type="Rhea" id="RHEA-COMP:13846"/>
        <dbReference type="ChEBI" id="CHEBI:30616"/>
        <dbReference type="ChEBI" id="CHEBI:33019"/>
        <dbReference type="ChEBI" id="CHEBI:46858"/>
        <dbReference type="ChEBI" id="CHEBI:83624"/>
        <dbReference type="EC" id="2.7.7.108"/>
    </reaction>
</comment>
<comment type="caution">
    <text evidence="9">The sequence shown here is derived from an EMBL/GenBank/DDBJ whole genome shotgun (WGS) entry which is preliminary data.</text>
</comment>
<dbReference type="Pfam" id="PF13412">
    <property type="entry name" value="HTH_24"/>
    <property type="match status" value="1"/>
</dbReference>
<evidence type="ECO:0000259" key="8">
    <source>
        <dbReference type="PROSITE" id="PS51459"/>
    </source>
</evidence>
<dbReference type="AlphaFoldDB" id="A0A9D9HPG6"/>
<evidence type="ECO:0000256" key="6">
    <source>
        <dbReference type="ARBA" id="ARBA00047939"/>
    </source>
</evidence>
<dbReference type="InterPro" id="IPR003812">
    <property type="entry name" value="Fido"/>
</dbReference>
<proteinExistence type="predicted"/>
<dbReference type="GO" id="GO:0005524">
    <property type="term" value="F:ATP binding"/>
    <property type="evidence" value="ECO:0007669"/>
    <property type="project" value="UniProtKB-KW"/>
</dbReference>
<evidence type="ECO:0000256" key="5">
    <source>
        <dbReference type="ARBA" id="ARBA00034531"/>
    </source>
</evidence>
<evidence type="ECO:0000256" key="2">
    <source>
        <dbReference type="ARBA" id="ARBA00022695"/>
    </source>
</evidence>
<evidence type="ECO:0000256" key="7">
    <source>
        <dbReference type="ARBA" id="ARBA00048696"/>
    </source>
</evidence>
<organism evidence="9 10">
    <name type="scientific">Candidatus Gallitreponema excrementavium</name>
    <dbReference type="NCBI Taxonomy" id="2840840"/>
    <lineage>
        <taxon>Bacteria</taxon>
        <taxon>Pseudomonadati</taxon>
        <taxon>Spirochaetota</taxon>
        <taxon>Spirochaetia</taxon>
        <taxon>Spirochaetales</taxon>
        <taxon>Candidatus Gallitreponema</taxon>
    </lineage>
</organism>
<dbReference type="Gene3D" id="1.10.3290.10">
    <property type="entry name" value="Fido-like domain"/>
    <property type="match status" value="1"/>
</dbReference>
<dbReference type="SUPFAM" id="SSF140931">
    <property type="entry name" value="Fic-like"/>
    <property type="match status" value="1"/>
</dbReference>
<dbReference type="SUPFAM" id="SSF46785">
    <property type="entry name" value="Winged helix' DNA-binding domain"/>
    <property type="match status" value="1"/>
</dbReference>
<protein>
    <recommendedName>
        <fullName evidence="5">protein adenylyltransferase</fullName>
        <ecNumber evidence="5">2.7.7.108</ecNumber>
    </recommendedName>
</protein>
<keyword evidence="3" id="KW-0547">Nucleotide-binding</keyword>
<dbReference type="GO" id="GO:0070733">
    <property type="term" value="F:AMPylase activity"/>
    <property type="evidence" value="ECO:0007669"/>
    <property type="project" value="UniProtKB-EC"/>
</dbReference>
<dbReference type="Pfam" id="PF02661">
    <property type="entry name" value="Fic"/>
    <property type="match status" value="1"/>
</dbReference>
<sequence length="398" mass="45942">MRKVTDVFQKPDCTAGFDFDEYIRQVEPSKKERGKAWAAAIGLQQVDKLVPSPYLYDTARRNIEGEISIDEANRLIDSYYEKKSSRSAEEERTEEADKVAARIARILGEKSFRFSPSYLIALHKELFNGIYRFAGVLRDYDITKKEWVLRGNTVLYGASFELKTALEYDFEQERQFNYKNLSSLEIVKHISFFVSRLWQIHPFGEGNTRTTAVFTIKYLQTLGFTVSNEPFEQNSWYFINALVRANYSDIQRGIRETPVFLENFFDNLLFGGHHELKNRYMHIAYKKKHLTGEACSVEDGEGTHHSDTVNVRVNDRVNVSVKENTNTGIKISENMHIILNAIRENPCITQNELAEKIGVSVRSIIRNMKKLQETGLVRRVGADKNGYWKVQGENNGNF</sequence>
<dbReference type="Proteomes" id="UP000823638">
    <property type="component" value="Unassembled WGS sequence"/>
</dbReference>
<evidence type="ECO:0000256" key="4">
    <source>
        <dbReference type="ARBA" id="ARBA00022840"/>
    </source>
</evidence>
<dbReference type="PROSITE" id="PS51459">
    <property type="entry name" value="FIDO"/>
    <property type="match status" value="1"/>
</dbReference>
<reference evidence="9" key="2">
    <citation type="journal article" date="2021" name="PeerJ">
        <title>Extensive microbial diversity within the chicken gut microbiome revealed by metagenomics and culture.</title>
        <authorList>
            <person name="Gilroy R."/>
            <person name="Ravi A."/>
            <person name="Getino M."/>
            <person name="Pursley I."/>
            <person name="Horton D.L."/>
            <person name="Alikhan N.F."/>
            <person name="Baker D."/>
            <person name="Gharbi K."/>
            <person name="Hall N."/>
            <person name="Watson M."/>
            <person name="Adriaenssens E.M."/>
            <person name="Foster-Nyarko E."/>
            <person name="Jarju S."/>
            <person name="Secka A."/>
            <person name="Antonio M."/>
            <person name="Oren A."/>
            <person name="Chaudhuri R.R."/>
            <person name="La Ragione R."/>
            <person name="Hildebrand F."/>
            <person name="Pallen M.J."/>
        </authorList>
    </citation>
    <scope>NUCLEOTIDE SEQUENCE</scope>
    <source>
        <strain evidence="9">10532</strain>
    </source>
</reference>
<dbReference type="EMBL" id="JADIMM010000060">
    <property type="protein sequence ID" value="MBO8457423.1"/>
    <property type="molecule type" value="Genomic_DNA"/>
</dbReference>
<keyword evidence="1" id="KW-0808">Transferase</keyword>
<dbReference type="CDD" id="cd11586">
    <property type="entry name" value="VbhA_like"/>
    <property type="match status" value="1"/>
</dbReference>
<evidence type="ECO:0000313" key="10">
    <source>
        <dbReference type="Proteomes" id="UP000823638"/>
    </source>
</evidence>
<dbReference type="InterPro" id="IPR036390">
    <property type="entry name" value="WH_DNA-bd_sf"/>
</dbReference>
<evidence type="ECO:0000256" key="1">
    <source>
        <dbReference type="ARBA" id="ARBA00022679"/>
    </source>
</evidence>
<dbReference type="GO" id="GO:0051302">
    <property type="term" value="P:regulation of cell division"/>
    <property type="evidence" value="ECO:0007669"/>
    <property type="project" value="TreeGrafter"/>
</dbReference>
<feature type="domain" description="Fido" evidence="8">
    <location>
        <begin position="114"/>
        <end position="263"/>
    </location>
</feature>
<dbReference type="EC" id="2.7.7.108" evidence="5"/>
<keyword evidence="4" id="KW-0067">ATP-binding</keyword>
<dbReference type="InterPro" id="IPR036388">
    <property type="entry name" value="WH-like_DNA-bd_sf"/>
</dbReference>
<evidence type="ECO:0000256" key="3">
    <source>
        <dbReference type="ARBA" id="ARBA00022741"/>
    </source>
</evidence>
<name>A0A9D9HPG6_9SPIR</name>
<evidence type="ECO:0000313" key="9">
    <source>
        <dbReference type="EMBL" id="MBO8457423.1"/>
    </source>
</evidence>